<dbReference type="GO" id="GO:0005634">
    <property type="term" value="C:nucleus"/>
    <property type="evidence" value="ECO:0007669"/>
    <property type="project" value="TreeGrafter"/>
</dbReference>
<dbReference type="UniPathway" id="UPA00885"/>
<dbReference type="InterPro" id="IPR045886">
    <property type="entry name" value="ThiF/MoeB/HesA"/>
</dbReference>
<evidence type="ECO:0000259" key="5">
    <source>
        <dbReference type="Pfam" id="PF00899"/>
    </source>
</evidence>
<dbReference type="GO" id="GO:0045116">
    <property type="term" value="P:protein neddylation"/>
    <property type="evidence" value="ECO:0007669"/>
    <property type="project" value="UniProtKB-UniRule"/>
</dbReference>
<keyword evidence="2 4" id="KW-0833">Ubl conjugation pathway</keyword>
<dbReference type="GO" id="GO:0005524">
    <property type="term" value="F:ATP binding"/>
    <property type="evidence" value="ECO:0007669"/>
    <property type="project" value="UniProtKB-UniRule"/>
</dbReference>
<evidence type="ECO:0000313" key="7">
    <source>
        <dbReference type="Proteomes" id="UP000033188"/>
    </source>
</evidence>
<comment type="pathway">
    <text evidence="4">Protein modification; protein neddylation.</text>
</comment>
<dbReference type="AlphaFoldDB" id="A0A061D7X9"/>
<dbReference type="EMBL" id="LK391709">
    <property type="protein sequence ID" value="CDR96107.1"/>
    <property type="molecule type" value="Genomic_DNA"/>
</dbReference>
<comment type="similarity">
    <text evidence="4">Belongs to the ubiquitin-activating E1 family. UBA3 subfamily.</text>
</comment>
<evidence type="ECO:0000256" key="1">
    <source>
        <dbReference type="ARBA" id="ARBA00022741"/>
    </source>
</evidence>
<evidence type="ECO:0000256" key="4">
    <source>
        <dbReference type="RuleBase" id="RU368009"/>
    </source>
</evidence>
<dbReference type="Gene3D" id="1.10.10.520">
    <property type="entry name" value="Ubiquitin activating enzymes (Uba3). Chain: B, domain 2"/>
    <property type="match status" value="1"/>
</dbReference>
<reference evidence="7" key="1">
    <citation type="journal article" date="2014" name="Nucleic Acids Res.">
        <title>The evolutionary dynamics of variant antigen genes in Babesia reveal a history of genomic innovation underlying host-parasite interaction.</title>
        <authorList>
            <person name="Jackson A.P."/>
            <person name="Otto T.D."/>
            <person name="Darby A."/>
            <person name="Ramaprasad A."/>
            <person name="Xia D."/>
            <person name="Echaide I.E."/>
            <person name="Farber M."/>
            <person name="Gahlot S."/>
            <person name="Gamble J."/>
            <person name="Gupta D."/>
            <person name="Gupta Y."/>
            <person name="Jackson L."/>
            <person name="Malandrin L."/>
            <person name="Malas T.B."/>
            <person name="Moussa E."/>
            <person name="Nair M."/>
            <person name="Reid A.J."/>
            <person name="Sanders M."/>
            <person name="Sharma J."/>
            <person name="Tracey A."/>
            <person name="Quail M.A."/>
            <person name="Weir W."/>
            <person name="Wastling J.M."/>
            <person name="Hall N."/>
            <person name="Willadsen P."/>
            <person name="Lingelbach K."/>
            <person name="Shiels B."/>
            <person name="Tait A."/>
            <person name="Berriman M."/>
            <person name="Allred D.R."/>
            <person name="Pain A."/>
        </authorList>
    </citation>
    <scope>NUCLEOTIDE SEQUENCE [LARGE SCALE GENOMIC DNA]</scope>
    <source>
        <strain evidence="7">Bond</strain>
    </source>
</reference>
<keyword evidence="1 4" id="KW-0547">Nucleotide-binding</keyword>
<evidence type="ECO:0000313" key="6">
    <source>
        <dbReference type="EMBL" id="CDR96107.1"/>
    </source>
</evidence>
<organism evidence="6 7">
    <name type="scientific">Babesia bigemina</name>
    <dbReference type="NCBI Taxonomy" id="5866"/>
    <lineage>
        <taxon>Eukaryota</taxon>
        <taxon>Sar</taxon>
        <taxon>Alveolata</taxon>
        <taxon>Apicomplexa</taxon>
        <taxon>Aconoidasida</taxon>
        <taxon>Piroplasmida</taxon>
        <taxon>Babesiidae</taxon>
        <taxon>Babesia</taxon>
    </lineage>
</organism>
<gene>
    <name evidence="6" type="ORF">BBBOND_0300120</name>
</gene>
<feature type="domain" description="THIF-type NAD/FAD binding fold" evidence="5">
    <location>
        <begin position="7"/>
        <end position="283"/>
    </location>
</feature>
<dbReference type="GeneID" id="24564648"/>
<dbReference type="Gene3D" id="3.40.50.720">
    <property type="entry name" value="NAD(P)-binding Rossmann-like Domain"/>
    <property type="match status" value="1"/>
</dbReference>
<protein>
    <recommendedName>
        <fullName evidence="4">NEDD8-activating enzyme E1 catalytic subunit</fullName>
        <ecNumber evidence="4">6.2.1.64</ecNumber>
    </recommendedName>
</protein>
<comment type="catalytic activity">
    <reaction evidence="4">
        <text>ATP + [NEDD8 protein] + [E1 NEDD8-activating enzyme]-L-cysteine = AMP + diphosphate + [E1 NEDD8-activating enzyme]-S-[NEDD8 protein]-yl-L-cysteine.</text>
        <dbReference type="EC" id="6.2.1.64"/>
    </reaction>
</comment>
<dbReference type="Pfam" id="PF00899">
    <property type="entry name" value="ThiF"/>
    <property type="match status" value="1"/>
</dbReference>
<evidence type="ECO:0000256" key="3">
    <source>
        <dbReference type="ARBA" id="ARBA00022840"/>
    </source>
</evidence>
<dbReference type="InterPro" id="IPR035985">
    <property type="entry name" value="Ubiquitin-activating_enz"/>
</dbReference>
<dbReference type="STRING" id="5866.A0A061D7X9"/>
<dbReference type="OMA" id="PYLENYM"/>
<dbReference type="InterPro" id="IPR000594">
    <property type="entry name" value="ThiF_NAD_FAD-bd"/>
</dbReference>
<dbReference type="VEuPathDB" id="PiroplasmaDB:BBBOND_0300120"/>
<dbReference type="GO" id="GO:0019781">
    <property type="term" value="F:NEDD8 activating enzyme activity"/>
    <property type="evidence" value="ECO:0007669"/>
    <property type="project" value="UniProtKB-UniRule"/>
</dbReference>
<proteinExistence type="inferred from homology"/>
<sequence>MEDAPISNVMLIGAGGLGCEIIKNLAILGVRNITIVDPDTVELHNLTRQFLYRRNNVGMYKAQVAAQRITEHSKHITANYINQAIQNVPLTTIAKSDVIISAVDNVEARRWINLATMVIWQKRGNNVNFDSQRVGNPLPILIDGGSQELYGHVRVVSGRDQPCLECSLPLFSDEAYQPSCSIPKEPKSPEDCVRYVISHMFEDFTNERAEVKLPSNTKPISTVQGMRHAEIVDRVYEEARKYANAYGIETVTMAMVRKILNRGAINVNTTNAIIAAVIAHVAVNRDATKNFYFYSGDGNSVLDGFTMQKQEDCTLCKCKVITLQTDCQQTLKQLIDQIECITHSKNINITTKKGAVYLGSSSHLRELYNIRLHQTLDELKDILDENMYVTTPAGEAWYYVHMQQCHNLCCKNP</sequence>
<comment type="function">
    <text evidence="4">Catalytic subunit of the dimeric E1 enzyme, which activates NEDD8.</text>
</comment>
<keyword evidence="4" id="KW-0436">Ligase</keyword>
<dbReference type="OrthoDB" id="10255449at2759"/>
<dbReference type="KEGG" id="bbig:BBBOND_0300120"/>
<keyword evidence="7" id="KW-1185">Reference proteome</keyword>
<keyword evidence="3 4" id="KW-0067">ATP-binding</keyword>
<dbReference type="Proteomes" id="UP000033188">
    <property type="component" value="Chromosome 3"/>
</dbReference>
<accession>A0A061D7X9</accession>
<dbReference type="EC" id="6.2.1.64" evidence="4"/>
<dbReference type="InterPro" id="IPR023318">
    <property type="entry name" value="Ub_act_enz_dom_a_sf"/>
</dbReference>
<evidence type="ECO:0000256" key="2">
    <source>
        <dbReference type="ARBA" id="ARBA00022786"/>
    </source>
</evidence>
<dbReference type="SUPFAM" id="SSF69572">
    <property type="entry name" value="Activating enzymes of the ubiquitin-like proteins"/>
    <property type="match status" value="1"/>
</dbReference>
<name>A0A061D7X9_BABBI</name>
<dbReference type="GO" id="GO:0005737">
    <property type="term" value="C:cytoplasm"/>
    <property type="evidence" value="ECO:0007669"/>
    <property type="project" value="TreeGrafter"/>
</dbReference>
<dbReference type="PANTHER" id="PTHR10953:SF6">
    <property type="entry name" value="NEDD8-ACTIVATING ENZYME E1 CATALYTIC SUBUNIT"/>
    <property type="match status" value="1"/>
</dbReference>
<dbReference type="PANTHER" id="PTHR10953">
    <property type="entry name" value="UBIQUITIN-ACTIVATING ENZYME E1"/>
    <property type="match status" value="1"/>
</dbReference>
<dbReference type="RefSeq" id="XP_012768293.1">
    <property type="nucleotide sequence ID" value="XM_012912839.1"/>
</dbReference>